<dbReference type="AlphaFoldDB" id="A0AB33WNG3"/>
<dbReference type="Proteomes" id="UP000003790">
    <property type="component" value="Chromosome"/>
</dbReference>
<protein>
    <recommendedName>
        <fullName evidence="3">Lipoprotein</fullName>
    </recommendedName>
</protein>
<name>A0AB33WNG3_9PSED</name>
<reference evidence="1 2" key="1">
    <citation type="journal article" date="2012" name="PLoS Genet.">
        <title>Comparative Genomics of Plant-Associated Pseudomonas spp.: Insights into Diversity and Inheritance of Traits Involved in Multitrophic Interactions.</title>
        <authorList>
            <person name="Loper J.E."/>
            <person name="Hassan K.A."/>
            <person name="Mavrodi D.V."/>
            <person name="Davis E.W.II."/>
            <person name="Lim C.K."/>
            <person name="Shaffer B.T."/>
            <person name="Elbourne L.D."/>
            <person name="Stockwell V.O."/>
            <person name="Hartney S.L."/>
            <person name="Breakwell K."/>
            <person name="Henkels M.D."/>
            <person name="Tetu S.G."/>
            <person name="Rangel L.I."/>
            <person name="Kidarsa T.A."/>
            <person name="Wilson N.L."/>
            <person name="van de Mortel J.E."/>
            <person name="Song C."/>
            <person name="Blumhagen R."/>
            <person name="Radune D."/>
            <person name="Hostetler J.B."/>
            <person name="Brinkac L.M."/>
            <person name="Durkin A.S."/>
            <person name="Kluepfel D.A."/>
            <person name="Wechter W.P."/>
            <person name="Anderson A.J."/>
            <person name="Kim Y.C."/>
            <person name="Pierson L.S.III."/>
            <person name="Pierson E.A."/>
            <person name="Lindow S.E."/>
            <person name="Kobayashi D.Y."/>
            <person name="Raaijmakers J.M."/>
            <person name="Weller D.M."/>
            <person name="Thomashow L.S."/>
            <person name="Allen A.E."/>
            <person name="Paulsen I.T."/>
        </authorList>
    </citation>
    <scope>NUCLEOTIDE SEQUENCE [LARGE SCALE GENOMIC DNA]</scope>
    <source>
        <strain evidence="1 2">O6</strain>
    </source>
</reference>
<comment type="caution">
    <text evidence="1">The sequence shown here is derived from an EMBL/GenBank/DDBJ whole genome shotgun (WGS) entry which is preliminary data.</text>
</comment>
<proteinExistence type="predicted"/>
<dbReference type="EMBL" id="AHOT01000027">
    <property type="protein sequence ID" value="EIM14606.1"/>
    <property type="molecule type" value="Genomic_DNA"/>
</dbReference>
<gene>
    <name evidence="1" type="ORF">PchlO6_1544</name>
</gene>
<accession>A0AB33WNG3</accession>
<sequence length="219" mass="23683">MRLHLVGCGLSGMRTWGLWINTGREVGNMKKVQRSAIVGLCLAAAISGLSGCNDPGYKVTGDNKKELDQYSANREGAIAYLLKTTAYVGEIKAMKSLPVGAALPAQHKKMLDLRAEGDALGDMFSPLSYCRGAGYKAQEYWSVVAGNIRTETPEDALAAYVEEAKNCQDQIDNGPKSKTYIETDIDKKPPVDGCLKIISLGSEEKVQGWSCSTELLSKK</sequence>
<organism evidence="1 2">
    <name type="scientific">Pseudomonas chlororaphis O6</name>
    <dbReference type="NCBI Taxonomy" id="1037915"/>
    <lineage>
        <taxon>Bacteria</taxon>
        <taxon>Pseudomonadati</taxon>
        <taxon>Pseudomonadota</taxon>
        <taxon>Gammaproteobacteria</taxon>
        <taxon>Pseudomonadales</taxon>
        <taxon>Pseudomonadaceae</taxon>
        <taxon>Pseudomonas</taxon>
    </lineage>
</organism>
<evidence type="ECO:0008006" key="3">
    <source>
        <dbReference type="Google" id="ProtNLM"/>
    </source>
</evidence>
<evidence type="ECO:0000313" key="1">
    <source>
        <dbReference type="EMBL" id="EIM14606.1"/>
    </source>
</evidence>
<evidence type="ECO:0000313" key="2">
    <source>
        <dbReference type="Proteomes" id="UP000003790"/>
    </source>
</evidence>